<feature type="compositionally biased region" description="Polar residues" evidence="2">
    <location>
        <begin position="38"/>
        <end position="50"/>
    </location>
</feature>
<dbReference type="EMBL" id="CAJPDQ010000024">
    <property type="protein sequence ID" value="CAF9925823.1"/>
    <property type="molecule type" value="Genomic_DNA"/>
</dbReference>
<proteinExistence type="inferred from homology"/>
<feature type="region of interest" description="Disordered" evidence="2">
    <location>
        <begin position="295"/>
        <end position="332"/>
    </location>
</feature>
<feature type="region of interest" description="Disordered" evidence="2">
    <location>
        <begin position="1"/>
        <end position="53"/>
    </location>
</feature>
<evidence type="ECO:0000313" key="3">
    <source>
        <dbReference type="EMBL" id="CAF9925823.1"/>
    </source>
</evidence>
<feature type="region of interest" description="Disordered" evidence="2">
    <location>
        <begin position="93"/>
        <end position="127"/>
    </location>
</feature>
<feature type="compositionally biased region" description="Basic and acidic residues" evidence="2">
    <location>
        <begin position="230"/>
        <end position="242"/>
    </location>
</feature>
<accession>A0A8H3INP9</accession>
<protein>
    <submittedName>
        <fullName evidence="3">Uncharacterized protein</fullName>
    </submittedName>
</protein>
<keyword evidence="4" id="KW-1185">Reference proteome</keyword>
<reference evidence="3" key="1">
    <citation type="submission" date="2021-03" db="EMBL/GenBank/DDBJ databases">
        <authorList>
            <person name="Tagirdzhanova G."/>
        </authorList>
    </citation>
    <scope>NUCLEOTIDE SEQUENCE</scope>
</reference>
<feature type="region of interest" description="Disordered" evidence="2">
    <location>
        <begin position="501"/>
        <end position="526"/>
    </location>
</feature>
<dbReference type="OrthoDB" id="4159489at2759"/>
<feature type="compositionally biased region" description="Polar residues" evidence="2">
    <location>
        <begin position="117"/>
        <end position="127"/>
    </location>
</feature>
<comment type="similarity">
    <text evidence="1">Belongs to the HSBP1 family.</text>
</comment>
<feature type="compositionally biased region" description="Basic and acidic residues" evidence="2">
    <location>
        <begin position="421"/>
        <end position="441"/>
    </location>
</feature>
<evidence type="ECO:0000256" key="2">
    <source>
        <dbReference type="SAM" id="MobiDB-lite"/>
    </source>
</evidence>
<name>A0A8H3INP9_9LECA</name>
<feature type="compositionally biased region" description="Polar residues" evidence="2">
    <location>
        <begin position="213"/>
        <end position="229"/>
    </location>
</feature>
<feature type="compositionally biased region" description="Low complexity" evidence="2">
    <location>
        <begin position="15"/>
        <end position="25"/>
    </location>
</feature>
<dbReference type="Gene3D" id="1.20.5.430">
    <property type="match status" value="1"/>
</dbReference>
<dbReference type="GO" id="GO:0003714">
    <property type="term" value="F:transcription corepressor activity"/>
    <property type="evidence" value="ECO:0007669"/>
    <property type="project" value="InterPro"/>
</dbReference>
<feature type="compositionally biased region" description="Polar residues" evidence="2">
    <location>
        <begin position="311"/>
        <end position="331"/>
    </location>
</feature>
<feature type="compositionally biased region" description="Low complexity" evidence="2">
    <location>
        <begin position="410"/>
        <end position="420"/>
    </location>
</feature>
<gene>
    <name evidence="3" type="ORF">GOMPHAMPRED_003978</name>
</gene>
<dbReference type="Pfam" id="PF06825">
    <property type="entry name" value="HSBP1"/>
    <property type="match status" value="1"/>
</dbReference>
<comment type="caution">
    <text evidence="3">The sequence shown here is derived from an EMBL/GenBank/DDBJ whole genome shotgun (WGS) entry which is preliminary data.</text>
</comment>
<evidence type="ECO:0000313" key="4">
    <source>
        <dbReference type="Proteomes" id="UP000664169"/>
    </source>
</evidence>
<feature type="region of interest" description="Disordered" evidence="2">
    <location>
        <begin position="180"/>
        <end position="251"/>
    </location>
</feature>
<dbReference type="Proteomes" id="UP000664169">
    <property type="component" value="Unassembled WGS sequence"/>
</dbReference>
<dbReference type="AlphaFoldDB" id="A0A8H3INP9"/>
<feature type="region of interest" description="Disordered" evidence="2">
    <location>
        <begin position="410"/>
        <end position="458"/>
    </location>
</feature>
<dbReference type="InterPro" id="IPR009643">
    <property type="entry name" value="HS1-bd"/>
</dbReference>
<sequence length="526" mass="57909">MASPIGLPSSPPIIPGLSGSSSDGSPLKRRAEVHSRQRSNQSCPDPNTSERLQRASLIYQARRSTPLLSQDENIASYKPQYIKPLTVRGTTLISRKPVQESPGKDNLSKTRKPIATPPSTKRSAGYSTDWLSPKLLTLVSEEDNLRRSYTWSKLPKRNHSFPESTKSHHLPVLDLVVEDEERLPSPPKSHSNRQKSRDSSALTLFNLEPLRVTKTSPSQVTETAVASGNSDDKKELKSRPLDPTRNPRLHSLYNPDLFSTLHGVGPNTSIAIKRQPSKLQSQITVAIDPPSPIKVTGKAVRISSPKASPKIRSTTNPIHSQSSAPNTNIQAVSPPAKSFIPISSKYINALKSTASADQEIRQAQRLRRHASLARLRELTPSPSLYTSSTGTPTPPLKLWISDLCNASMPLTTTPSSMTTKSESRTRTDRAEPPRDRFHQSLDDAYAATDEEERLGRKAKTTPAEELTVMIDDMLNDLTGKFHAITSEIMAKMDDMGRRIDNLEASLNHEAQKAEDDEEEGKAGGRS</sequence>
<evidence type="ECO:0000256" key="1">
    <source>
        <dbReference type="ARBA" id="ARBA00006349"/>
    </source>
</evidence>
<organism evidence="3 4">
    <name type="scientific">Gomphillus americanus</name>
    <dbReference type="NCBI Taxonomy" id="1940652"/>
    <lineage>
        <taxon>Eukaryota</taxon>
        <taxon>Fungi</taxon>
        <taxon>Dikarya</taxon>
        <taxon>Ascomycota</taxon>
        <taxon>Pezizomycotina</taxon>
        <taxon>Lecanoromycetes</taxon>
        <taxon>OSLEUM clade</taxon>
        <taxon>Ostropomycetidae</taxon>
        <taxon>Ostropales</taxon>
        <taxon>Graphidaceae</taxon>
        <taxon>Gomphilloideae</taxon>
        <taxon>Gomphillus</taxon>
    </lineage>
</organism>